<dbReference type="Proteomes" id="UP000518266">
    <property type="component" value="Unassembled WGS sequence"/>
</dbReference>
<gene>
    <name evidence="1" type="ORF">F7725_007951</name>
</gene>
<proteinExistence type="predicted"/>
<evidence type="ECO:0000313" key="1">
    <source>
        <dbReference type="EMBL" id="KAF3844788.1"/>
    </source>
</evidence>
<sequence length="64" mass="7365">MNSQAGSEVELEDRPCGALLHRSLQECEWALSSRRSPINERTTRAEWDEYDVDEKVPMEPVETS</sequence>
<name>A0A7J5Y8V9_DISMA</name>
<keyword evidence="2" id="KW-1185">Reference proteome</keyword>
<comment type="caution">
    <text evidence="1">The sequence shown here is derived from an EMBL/GenBank/DDBJ whole genome shotgun (WGS) entry which is preliminary data.</text>
</comment>
<protein>
    <submittedName>
        <fullName evidence="1">Uncharacterized protein</fullName>
    </submittedName>
</protein>
<evidence type="ECO:0000313" key="2">
    <source>
        <dbReference type="Proteomes" id="UP000518266"/>
    </source>
</evidence>
<dbReference type="AlphaFoldDB" id="A0A7J5Y8V9"/>
<accession>A0A7J5Y8V9</accession>
<organism evidence="1 2">
    <name type="scientific">Dissostichus mawsoni</name>
    <name type="common">Antarctic cod</name>
    <dbReference type="NCBI Taxonomy" id="36200"/>
    <lineage>
        <taxon>Eukaryota</taxon>
        <taxon>Metazoa</taxon>
        <taxon>Chordata</taxon>
        <taxon>Craniata</taxon>
        <taxon>Vertebrata</taxon>
        <taxon>Euteleostomi</taxon>
        <taxon>Actinopterygii</taxon>
        <taxon>Neopterygii</taxon>
        <taxon>Teleostei</taxon>
        <taxon>Neoteleostei</taxon>
        <taxon>Acanthomorphata</taxon>
        <taxon>Eupercaria</taxon>
        <taxon>Perciformes</taxon>
        <taxon>Notothenioidei</taxon>
        <taxon>Nototheniidae</taxon>
        <taxon>Dissostichus</taxon>
    </lineage>
</organism>
<reference evidence="1 2" key="1">
    <citation type="submission" date="2020-03" db="EMBL/GenBank/DDBJ databases">
        <title>Dissostichus mawsoni Genome sequencing and assembly.</title>
        <authorList>
            <person name="Park H."/>
        </authorList>
    </citation>
    <scope>NUCLEOTIDE SEQUENCE [LARGE SCALE GENOMIC DNA]</scope>
    <source>
        <strain evidence="1">DM0001</strain>
        <tissue evidence="1">Muscle</tissue>
    </source>
</reference>
<dbReference type="EMBL" id="JAAKFY010000015">
    <property type="protein sequence ID" value="KAF3844788.1"/>
    <property type="molecule type" value="Genomic_DNA"/>
</dbReference>